<protein>
    <recommendedName>
        <fullName evidence="3">CNA-B domain-containing protein</fullName>
    </recommendedName>
</protein>
<keyword evidence="5" id="KW-1185">Reference proteome</keyword>
<evidence type="ECO:0000256" key="1">
    <source>
        <dbReference type="SAM" id="MobiDB-lite"/>
    </source>
</evidence>
<evidence type="ECO:0000256" key="2">
    <source>
        <dbReference type="SAM" id="SignalP"/>
    </source>
</evidence>
<feature type="chain" id="PRO_5003479778" description="CNA-B domain-containing protein" evidence="2">
    <location>
        <begin position="27"/>
        <end position="252"/>
    </location>
</feature>
<dbReference type="InterPro" id="IPR008454">
    <property type="entry name" value="Collagen-bd_Cna-like_B-typ_dom"/>
</dbReference>
<accession>G5KEB9</accession>
<proteinExistence type="predicted"/>
<dbReference type="Pfam" id="PF05738">
    <property type="entry name" value="Cna_B"/>
    <property type="match status" value="1"/>
</dbReference>
<dbReference type="SUPFAM" id="SSF49478">
    <property type="entry name" value="Cna protein B-type domain"/>
    <property type="match status" value="1"/>
</dbReference>
<dbReference type="STRING" id="764291.STRUR_2057"/>
<gene>
    <name evidence="4" type="ORF">STRUR_2057</name>
</gene>
<sequence length="252" mass="27040">MIKQIKTLLLGVIAVFLFVIPVSVSAQSTTTLDISNVWFDNNADQLRPNSVTVNIFADGVLVKKQDISIANQNQGNPSQWSMNQIKLDALNADGSEINYTFTVDPVTNYSTKIRPSKDVEQVTSGGGRSGRAQTGGTVDTVTTYQLLIFNTEAVQPTPTPEPSSSSASTSTSDSSTESSTQPSTTDSTDKTTSEPLNDTKSDKNNSNDKKQAQPTSNSSSAQGKPNSSQHGKKMQVYLSLANNLLFCSLFLD</sequence>
<comment type="caution">
    <text evidence="4">The sequence shown here is derived from an EMBL/GenBank/DDBJ whole genome shotgun (WGS) entry which is preliminary data.</text>
</comment>
<feature type="compositionally biased region" description="Basic and acidic residues" evidence="1">
    <location>
        <begin position="187"/>
        <end position="211"/>
    </location>
</feature>
<dbReference type="CDD" id="cd00222">
    <property type="entry name" value="CollagenBindB"/>
    <property type="match status" value="1"/>
</dbReference>
<feature type="domain" description="CNA-B" evidence="3">
    <location>
        <begin position="35"/>
        <end position="117"/>
    </location>
</feature>
<name>G5KEB9_9STRE</name>
<feature type="compositionally biased region" description="Low complexity" evidence="1">
    <location>
        <begin position="162"/>
        <end position="186"/>
    </location>
</feature>
<dbReference type="Proteomes" id="UP000005388">
    <property type="component" value="Unassembled WGS sequence"/>
</dbReference>
<feature type="compositionally biased region" description="Polar residues" evidence="1">
    <location>
        <begin position="212"/>
        <end position="229"/>
    </location>
</feature>
<evidence type="ECO:0000259" key="3">
    <source>
        <dbReference type="Pfam" id="PF05738"/>
    </source>
</evidence>
<dbReference type="Gene3D" id="2.60.40.1140">
    <property type="entry name" value="Collagen-binding surface protein Cna, B-type domain"/>
    <property type="match status" value="1"/>
</dbReference>
<reference evidence="4 5" key="1">
    <citation type="journal article" date="2014" name="Int. J. Syst. Evol. Microbiol.">
        <title>Phylogenomics and the dynamic genome evolution of the genus Streptococcus.</title>
        <authorList>
            <consortium name="The Broad Institute Genome Sequencing Platform"/>
            <person name="Richards V.P."/>
            <person name="Palmer S.R."/>
            <person name="Pavinski Bitar P.D."/>
            <person name="Qin X."/>
            <person name="Weinstock G.M."/>
            <person name="Highlander S.K."/>
            <person name="Town C.D."/>
            <person name="Burne R.A."/>
            <person name="Stanhope M.J."/>
        </authorList>
    </citation>
    <scope>NUCLEOTIDE SEQUENCE [LARGE SCALE GENOMIC DNA]</scope>
    <source>
        <strain evidence="4 5">2285-97</strain>
    </source>
</reference>
<evidence type="ECO:0000313" key="4">
    <source>
        <dbReference type="EMBL" id="EHJ56241.1"/>
    </source>
</evidence>
<dbReference type="EMBL" id="AEUZ02000001">
    <property type="protein sequence ID" value="EHJ56241.1"/>
    <property type="molecule type" value="Genomic_DNA"/>
</dbReference>
<organism evidence="4 5">
    <name type="scientific">Streptococcus urinalis 2285-97</name>
    <dbReference type="NCBI Taxonomy" id="764291"/>
    <lineage>
        <taxon>Bacteria</taxon>
        <taxon>Bacillati</taxon>
        <taxon>Bacillota</taxon>
        <taxon>Bacilli</taxon>
        <taxon>Lactobacillales</taxon>
        <taxon>Streptococcaceae</taxon>
        <taxon>Streptococcus</taxon>
    </lineage>
</organism>
<dbReference type="AlphaFoldDB" id="G5KEB9"/>
<feature type="region of interest" description="Disordered" evidence="1">
    <location>
        <begin position="152"/>
        <end position="230"/>
    </location>
</feature>
<keyword evidence="2" id="KW-0732">Signal</keyword>
<dbReference type="RefSeq" id="WP_006739005.1">
    <property type="nucleotide sequence ID" value="NZ_AEUZ02000001.1"/>
</dbReference>
<evidence type="ECO:0000313" key="5">
    <source>
        <dbReference type="Proteomes" id="UP000005388"/>
    </source>
</evidence>
<feature type="signal peptide" evidence="2">
    <location>
        <begin position="1"/>
        <end position="26"/>
    </location>
</feature>
<feature type="region of interest" description="Disordered" evidence="1">
    <location>
        <begin position="112"/>
        <end position="137"/>
    </location>
</feature>